<dbReference type="SUPFAM" id="SSF51445">
    <property type="entry name" value="(Trans)glycosidases"/>
    <property type="match status" value="1"/>
</dbReference>
<dbReference type="Gene3D" id="3.20.20.70">
    <property type="entry name" value="Aldolase class I"/>
    <property type="match status" value="1"/>
</dbReference>
<dbReference type="RefSeq" id="WP_130185066.1">
    <property type="nucleotide sequence ID" value="NZ_CP035913.1"/>
</dbReference>
<name>A0A4P6KS47_9BURK</name>
<keyword evidence="5" id="KW-0378">Hydrolase</keyword>
<evidence type="ECO:0000313" key="5">
    <source>
        <dbReference type="EMBL" id="QBE61929.1"/>
    </source>
</evidence>
<dbReference type="InterPro" id="IPR017853">
    <property type="entry name" value="GH"/>
</dbReference>
<dbReference type="KEGG" id="plue:EWM63_02085"/>
<evidence type="ECO:0000259" key="3">
    <source>
        <dbReference type="Pfam" id="PF14508"/>
    </source>
</evidence>
<accession>A0A4P6KS47</accession>
<evidence type="ECO:0000259" key="2">
    <source>
        <dbReference type="Pfam" id="PF10566"/>
    </source>
</evidence>
<dbReference type="Pfam" id="PF10566">
    <property type="entry name" value="Glyco_hydro_97"/>
    <property type="match status" value="1"/>
</dbReference>
<dbReference type="GO" id="GO:0030246">
    <property type="term" value="F:carbohydrate binding"/>
    <property type="evidence" value="ECO:0007669"/>
    <property type="project" value="InterPro"/>
</dbReference>
<protein>
    <submittedName>
        <fullName evidence="5">Glycoside hydrolase family 97 protein</fullName>
    </submittedName>
</protein>
<feature type="signal peptide" evidence="1">
    <location>
        <begin position="1"/>
        <end position="24"/>
    </location>
</feature>
<dbReference type="Gene3D" id="2.70.98.10">
    <property type="match status" value="1"/>
</dbReference>
<dbReference type="PANTHER" id="PTHR35803:SF2">
    <property type="entry name" value="RETAINING ALPHA-GALACTOSIDASE"/>
    <property type="match status" value="1"/>
</dbReference>
<reference evidence="5 6" key="1">
    <citation type="submission" date="2019-02" db="EMBL/GenBank/DDBJ databases">
        <title>Draft Genome Sequences of Six Type Strains of the Genus Massilia.</title>
        <authorList>
            <person name="Miess H."/>
            <person name="Frediansyhah A."/>
            <person name="Gross H."/>
        </authorList>
    </citation>
    <scope>NUCLEOTIDE SEQUENCE [LARGE SCALE GENOMIC DNA]</scope>
    <source>
        <strain evidence="5 6">DSM 17473</strain>
    </source>
</reference>
<dbReference type="InterPro" id="IPR029483">
    <property type="entry name" value="GH97_C"/>
</dbReference>
<evidence type="ECO:0000256" key="1">
    <source>
        <dbReference type="SAM" id="SignalP"/>
    </source>
</evidence>
<sequence length="675" mass="73952">MKRTISPLAALALASTLTSTPVHAAPALTSPDGRLSASFGDAPLAEGKPDGIASFTLSYGGKPILMPSPLSLRTWTPQAGSKGYRLVGASPAREVKDSWAPVAGRFARVPDHYRETILTYQDAALPQRRIDVVFRLYDQGAAFRYVIHGTPGERLAIKKEDTQYAFAADFDCWGYNQGQYTGGHEGEFDPVKASKIRDASLYTLPLVCKTGQAGTTIALTVSDVRDYPVAFVGGRENGAPGVQLKHPVRFDTPSSRRQTTSIAEATLGKEGFRTPWNVLMVADSPAALATTSLVQTLAAPSRIADTSWIKPGKVAWDWWNGSQAAVAEPGMNTATYKAFVDFAAELGLEYIMIDEGWSVGSAIEPVKGADVTRHKPELDLPAVIAYARTKGVGVWLWLQWEQLDQQMDKALATYERWGIKGIKVDFMNRADQQMVNYYERLIGKAAQHRIMVNMHGGYPSMGLERTWPNLLTQEGIMGAEFNKWSSRVTATHNVTLPFTRMLLGPGDYTPGAMRHVAPGAMQQNIRFNNPYVQTTRGHNVAMYVVYDTPLQMVSDSPPSYRKADGSWQDGVDFIKAVPVTWDETRVLQGDIGQYVVTARRSGNDWYIGAMSNEQARTIDLPLDFLGQGRYQARVWEDGAAPDTLKVSDRTVDAGARLRLDLAASGGAAVVLRRAP</sequence>
<evidence type="ECO:0000259" key="4">
    <source>
        <dbReference type="Pfam" id="PF14509"/>
    </source>
</evidence>
<dbReference type="EMBL" id="CP035913">
    <property type="protein sequence ID" value="QBE61929.1"/>
    <property type="molecule type" value="Genomic_DNA"/>
</dbReference>
<dbReference type="Pfam" id="PF14509">
    <property type="entry name" value="GH97_C"/>
    <property type="match status" value="1"/>
</dbReference>
<proteinExistence type="predicted"/>
<dbReference type="InterPro" id="IPR052720">
    <property type="entry name" value="Glycosyl_hydrolase_97"/>
</dbReference>
<dbReference type="InterPro" id="IPR029486">
    <property type="entry name" value="GH97_N"/>
</dbReference>
<feature type="chain" id="PRO_5020477820" evidence="1">
    <location>
        <begin position="25"/>
        <end position="675"/>
    </location>
</feature>
<feature type="domain" description="Glycosyl-hydrolase 97 C-terminal oligomerisation" evidence="4">
    <location>
        <begin position="580"/>
        <end position="671"/>
    </location>
</feature>
<keyword evidence="6" id="KW-1185">Reference proteome</keyword>
<dbReference type="Pfam" id="PF14508">
    <property type="entry name" value="GH97_N"/>
    <property type="match status" value="1"/>
</dbReference>
<dbReference type="InterPro" id="IPR019563">
    <property type="entry name" value="GH97_catalytic"/>
</dbReference>
<gene>
    <name evidence="5" type="ORF">EWM63_02085</name>
</gene>
<dbReference type="OrthoDB" id="57532at2"/>
<evidence type="ECO:0000313" key="6">
    <source>
        <dbReference type="Proteomes" id="UP000290637"/>
    </source>
</evidence>
<organism evidence="5 6">
    <name type="scientific">Pseudoduganella lutea</name>
    <dbReference type="NCBI Taxonomy" id="321985"/>
    <lineage>
        <taxon>Bacteria</taxon>
        <taxon>Pseudomonadati</taxon>
        <taxon>Pseudomonadota</taxon>
        <taxon>Betaproteobacteria</taxon>
        <taxon>Burkholderiales</taxon>
        <taxon>Oxalobacteraceae</taxon>
        <taxon>Telluria group</taxon>
        <taxon>Pseudoduganella</taxon>
    </lineage>
</organism>
<dbReference type="Proteomes" id="UP000290637">
    <property type="component" value="Chromosome"/>
</dbReference>
<dbReference type="PANTHER" id="PTHR35803">
    <property type="entry name" value="GLUCAN 1,4-ALPHA-GLUCOSIDASE SUSB-RELATED"/>
    <property type="match status" value="1"/>
</dbReference>
<dbReference type="InterPro" id="IPR013785">
    <property type="entry name" value="Aldolase_TIM"/>
</dbReference>
<dbReference type="AlphaFoldDB" id="A0A4P6KS47"/>
<dbReference type="GO" id="GO:0016787">
    <property type="term" value="F:hydrolase activity"/>
    <property type="evidence" value="ECO:0007669"/>
    <property type="project" value="UniProtKB-KW"/>
</dbReference>
<feature type="domain" description="Glycosyl-hydrolase 97 catalytic" evidence="2">
    <location>
        <begin position="318"/>
        <end position="476"/>
    </location>
</feature>
<dbReference type="InterPro" id="IPR014718">
    <property type="entry name" value="GH-type_carb-bd"/>
</dbReference>
<keyword evidence="1" id="KW-0732">Signal</keyword>
<feature type="domain" description="Glycosyl-hydrolase 97 N-terminal" evidence="3">
    <location>
        <begin position="28"/>
        <end position="300"/>
    </location>
</feature>